<feature type="compositionally biased region" description="Basic and acidic residues" evidence="1">
    <location>
        <begin position="155"/>
        <end position="172"/>
    </location>
</feature>
<dbReference type="Proteomes" id="UP000050761">
    <property type="component" value="Unassembled WGS sequence"/>
</dbReference>
<dbReference type="EMBL" id="UZAH01038149">
    <property type="protein sequence ID" value="VDP52193.1"/>
    <property type="molecule type" value="Genomic_DNA"/>
</dbReference>
<protein>
    <submittedName>
        <fullName evidence="2 4">Uncharacterized protein</fullName>
    </submittedName>
</protein>
<feature type="region of interest" description="Disordered" evidence="1">
    <location>
        <begin position="155"/>
        <end position="179"/>
    </location>
</feature>
<sequence>MNSHCGRCGACAFQIKCNCPDGSKAGVSCAPAHAVATFSDRAIRSSAPQVFLEFPPEDNVVSVVQLPADVLEQDKLNESHQDCAGMCATLNEVVSSLLMNKQRSELDMVKVVVRDLLASLPKNDTVESLTKRSILQGLGAPPKAKSIGGQYKRVAERGPAHEASSEVEREMSEVGPVNENEVEKSVAEGSSTVEAAAGSTPVKRFVIADSDDDITDDEDNTVRRPTSERRPFAVDHDYAASSGSNVADKLVSADNFPIIPGLSELGLVSDDFELPPEQHIPPNRLPAAHLGYDQREPNIINRFDFLRTHGQ</sequence>
<accession>A0A3P8I216</accession>
<reference evidence="4" key="2">
    <citation type="submission" date="2019-09" db="UniProtKB">
        <authorList>
            <consortium name="WormBaseParasite"/>
        </authorList>
    </citation>
    <scope>IDENTIFICATION</scope>
</reference>
<evidence type="ECO:0000256" key="1">
    <source>
        <dbReference type="SAM" id="MobiDB-lite"/>
    </source>
</evidence>
<dbReference type="AlphaFoldDB" id="A0A183GSA3"/>
<evidence type="ECO:0000313" key="4">
    <source>
        <dbReference type="WBParaSite" id="HPBE_0002557301-mRNA-1"/>
    </source>
</evidence>
<dbReference type="WBParaSite" id="HPBE_0002557301-mRNA-1">
    <property type="protein sequence ID" value="HPBE_0002557301-mRNA-1"/>
    <property type="gene ID" value="HPBE_0002557301"/>
</dbReference>
<proteinExistence type="predicted"/>
<dbReference type="OrthoDB" id="5872979at2759"/>
<keyword evidence="3" id="KW-1185">Reference proteome</keyword>
<evidence type="ECO:0000313" key="3">
    <source>
        <dbReference type="Proteomes" id="UP000050761"/>
    </source>
</evidence>
<gene>
    <name evidence="2" type="ORF">HPBE_LOCUS25572</name>
</gene>
<reference evidence="2 3" key="1">
    <citation type="submission" date="2018-11" db="EMBL/GenBank/DDBJ databases">
        <authorList>
            <consortium name="Pathogen Informatics"/>
        </authorList>
    </citation>
    <scope>NUCLEOTIDE SEQUENCE [LARGE SCALE GENOMIC DNA]</scope>
</reference>
<accession>A0A183GSA3</accession>
<organism evidence="3 4">
    <name type="scientific">Heligmosomoides polygyrus</name>
    <name type="common">Parasitic roundworm</name>
    <dbReference type="NCBI Taxonomy" id="6339"/>
    <lineage>
        <taxon>Eukaryota</taxon>
        <taxon>Metazoa</taxon>
        <taxon>Ecdysozoa</taxon>
        <taxon>Nematoda</taxon>
        <taxon>Chromadorea</taxon>
        <taxon>Rhabditida</taxon>
        <taxon>Rhabditina</taxon>
        <taxon>Rhabditomorpha</taxon>
        <taxon>Strongyloidea</taxon>
        <taxon>Heligmosomidae</taxon>
        <taxon>Heligmosomoides</taxon>
    </lineage>
</organism>
<evidence type="ECO:0000313" key="2">
    <source>
        <dbReference type="EMBL" id="VDP52193.1"/>
    </source>
</evidence>
<name>A0A183GSA3_HELPZ</name>